<reference evidence="8 9" key="1">
    <citation type="submission" date="2020-02" db="EMBL/GenBank/DDBJ databases">
        <authorList>
            <person name="Li X.-J."/>
            <person name="Han X.-M."/>
        </authorList>
    </citation>
    <scope>NUCLEOTIDE SEQUENCE [LARGE SCALE GENOMIC DNA]</scope>
    <source>
        <strain evidence="8 9">CCTCC AB 2017055</strain>
    </source>
</reference>
<dbReference type="GO" id="GO:0005886">
    <property type="term" value="C:plasma membrane"/>
    <property type="evidence" value="ECO:0007669"/>
    <property type="project" value="UniProtKB-SubCell"/>
</dbReference>
<dbReference type="Pfam" id="PF03773">
    <property type="entry name" value="ArsP_1"/>
    <property type="match status" value="1"/>
</dbReference>
<accession>A0A6L9SBW8</accession>
<evidence type="ECO:0000256" key="5">
    <source>
        <dbReference type="ARBA" id="ARBA00022989"/>
    </source>
</evidence>
<keyword evidence="5 7" id="KW-1133">Transmembrane helix</keyword>
<proteinExistence type="inferred from homology"/>
<gene>
    <name evidence="8" type="ORF">G1H10_17895</name>
</gene>
<evidence type="ECO:0000256" key="6">
    <source>
        <dbReference type="ARBA" id="ARBA00023136"/>
    </source>
</evidence>
<comment type="caution">
    <text evidence="8">The sequence shown here is derived from an EMBL/GenBank/DDBJ whole genome shotgun (WGS) entry which is preliminary data.</text>
</comment>
<sequence>MAALIVSAAVSALLPGSTLRRPLDRSSRTGSALAGGAMAMPSMMCTCCTARITRTPRGQGASAAATVAYWLGNPAINPAVLVFLIMVAPWQWAATQVAAGVVLVVGVSVLVA</sequence>
<dbReference type="AlphaFoldDB" id="A0A6L9SBW8"/>
<dbReference type="Proteomes" id="UP000475214">
    <property type="component" value="Unassembled WGS sequence"/>
</dbReference>
<comment type="subcellular location">
    <subcellularLocation>
        <location evidence="1">Cell membrane</location>
        <topology evidence="1">Multi-pass membrane protein</topology>
    </subcellularLocation>
</comment>
<name>A0A6L9SBW8_9ACTN</name>
<comment type="similarity">
    <text evidence="2">Belongs to the UPF0718 family.</text>
</comment>
<evidence type="ECO:0000313" key="9">
    <source>
        <dbReference type="Proteomes" id="UP000475214"/>
    </source>
</evidence>
<evidence type="ECO:0000256" key="3">
    <source>
        <dbReference type="ARBA" id="ARBA00022475"/>
    </source>
</evidence>
<evidence type="ECO:0000256" key="2">
    <source>
        <dbReference type="ARBA" id="ARBA00006386"/>
    </source>
</evidence>
<feature type="transmembrane region" description="Helical" evidence="7">
    <location>
        <begin position="64"/>
        <end position="86"/>
    </location>
</feature>
<evidence type="ECO:0000256" key="7">
    <source>
        <dbReference type="SAM" id="Phobius"/>
    </source>
</evidence>
<organism evidence="8 9">
    <name type="scientific">Phytoactinopolyspora halotolerans</name>
    <dbReference type="NCBI Taxonomy" id="1981512"/>
    <lineage>
        <taxon>Bacteria</taxon>
        <taxon>Bacillati</taxon>
        <taxon>Actinomycetota</taxon>
        <taxon>Actinomycetes</taxon>
        <taxon>Jiangellales</taxon>
        <taxon>Jiangellaceae</taxon>
        <taxon>Phytoactinopolyspora</taxon>
    </lineage>
</organism>
<feature type="transmembrane region" description="Helical" evidence="7">
    <location>
        <begin position="92"/>
        <end position="111"/>
    </location>
</feature>
<keyword evidence="6 7" id="KW-0472">Membrane</keyword>
<evidence type="ECO:0008006" key="10">
    <source>
        <dbReference type="Google" id="ProtNLM"/>
    </source>
</evidence>
<evidence type="ECO:0000256" key="1">
    <source>
        <dbReference type="ARBA" id="ARBA00004651"/>
    </source>
</evidence>
<evidence type="ECO:0000313" key="8">
    <source>
        <dbReference type="EMBL" id="NEE02051.1"/>
    </source>
</evidence>
<keyword evidence="3" id="KW-1003">Cell membrane</keyword>
<dbReference type="EMBL" id="JAAGOA010000012">
    <property type="protein sequence ID" value="NEE02051.1"/>
    <property type="molecule type" value="Genomic_DNA"/>
</dbReference>
<dbReference type="InterPro" id="IPR005524">
    <property type="entry name" value="DUF318"/>
</dbReference>
<feature type="transmembrane region" description="Helical" evidence="7">
    <location>
        <begin position="30"/>
        <end position="52"/>
    </location>
</feature>
<keyword evidence="4 7" id="KW-0812">Transmembrane</keyword>
<protein>
    <recommendedName>
        <fullName evidence="10">Permease</fullName>
    </recommendedName>
</protein>
<evidence type="ECO:0000256" key="4">
    <source>
        <dbReference type="ARBA" id="ARBA00022692"/>
    </source>
</evidence>
<keyword evidence="9" id="KW-1185">Reference proteome</keyword>